<keyword evidence="2" id="KW-1185">Reference proteome</keyword>
<sequence length="80" mass="9025">MPGEYIVLVAYINISLDCVFALNQCLPLLAREDYLPLSPACIASQPHVYPVPAKHRARQPHQPHHGGLVFVRARSFMYIL</sequence>
<evidence type="ECO:0000313" key="2">
    <source>
        <dbReference type="Proteomes" id="UP000054485"/>
    </source>
</evidence>
<dbReference type="HOGENOM" id="CLU_2591380_0_0_1"/>
<name>A0A0D0AGC4_9AGAM</name>
<gene>
    <name evidence="1" type="ORF">CY34DRAFT_810588</name>
</gene>
<proteinExistence type="predicted"/>
<accession>A0A0D0AGC4</accession>
<protein>
    <submittedName>
        <fullName evidence="1">Uncharacterized protein</fullName>
    </submittedName>
</protein>
<organism evidence="1 2">
    <name type="scientific">Suillus luteus UH-Slu-Lm8-n1</name>
    <dbReference type="NCBI Taxonomy" id="930992"/>
    <lineage>
        <taxon>Eukaryota</taxon>
        <taxon>Fungi</taxon>
        <taxon>Dikarya</taxon>
        <taxon>Basidiomycota</taxon>
        <taxon>Agaricomycotina</taxon>
        <taxon>Agaricomycetes</taxon>
        <taxon>Agaricomycetidae</taxon>
        <taxon>Boletales</taxon>
        <taxon>Suillineae</taxon>
        <taxon>Suillaceae</taxon>
        <taxon>Suillus</taxon>
    </lineage>
</organism>
<evidence type="ECO:0000313" key="1">
    <source>
        <dbReference type="EMBL" id="KIK37194.1"/>
    </source>
</evidence>
<reference evidence="2" key="2">
    <citation type="submission" date="2015-01" db="EMBL/GenBank/DDBJ databases">
        <title>Evolutionary Origins and Diversification of the Mycorrhizal Mutualists.</title>
        <authorList>
            <consortium name="DOE Joint Genome Institute"/>
            <consortium name="Mycorrhizal Genomics Consortium"/>
            <person name="Kohler A."/>
            <person name="Kuo A."/>
            <person name="Nagy L.G."/>
            <person name="Floudas D."/>
            <person name="Copeland A."/>
            <person name="Barry K.W."/>
            <person name="Cichocki N."/>
            <person name="Veneault-Fourrey C."/>
            <person name="LaButti K."/>
            <person name="Lindquist E.A."/>
            <person name="Lipzen A."/>
            <person name="Lundell T."/>
            <person name="Morin E."/>
            <person name="Murat C."/>
            <person name="Riley R."/>
            <person name="Ohm R."/>
            <person name="Sun H."/>
            <person name="Tunlid A."/>
            <person name="Henrissat B."/>
            <person name="Grigoriev I.V."/>
            <person name="Hibbett D.S."/>
            <person name="Martin F."/>
        </authorList>
    </citation>
    <scope>NUCLEOTIDE SEQUENCE [LARGE SCALE GENOMIC DNA]</scope>
    <source>
        <strain evidence="2">UH-Slu-Lm8-n1</strain>
    </source>
</reference>
<dbReference type="Proteomes" id="UP000054485">
    <property type="component" value="Unassembled WGS sequence"/>
</dbReference>
<reference evidence="1 2" key="1">
    <citation type="submission" date="2014-04" db="EMBL/GenBank/DDBJ databases">
        <authorList>
            <consortium name="DOE Joint Genome Institute"/>
            <person name="Kuo A."/>
            <person name="Ruytinx J."/>
            <person name="Rineau F."/>
            <person name="Colpaert J."/>
            <person name="Kohler A."/>
            <person name="Nagy L.G."/>
            <person name="Floudas D."/>
            <person name="Copeland A."/>
            <person name="Barry K.W."/>
            <person name="Cichocki N."/>
            <person name="Veneault-Fourrey C."/>
            <person name="LaButti K."/>
            <person name="Lindquist E.A."/>
            <person name="Lipzen A."/>
            <person name="Lundell T."/>
            <person name="Morin E."/>
            <person name="Murat C."/>
            <person name="Sun H."/>
            <person name="Tunlid A."/>
            <person name="Henrissat B."/>
            <person name="Grigoriev I.V."/>
            <person name="Hibbett D.S."/>
            <person name="Martin F."/>
            <person name="Nordberg H.P."/>
            <person name="Cantor M.N."/>
            <person name="Hua S.X."/>
        </authorList>
    </citation>
    <scope>NUCLEOTIDE SEQUENCE [LARGE SCALE GENOMIC DNA]</scope>
    <source>
        <strain evidence="1 2">UH-Slu-Lm8-n1</strain>
    </source>
</reference>
<dbReference type="AlphaFoldDB" id="A0A0D0AGC4"/>
<dbReference type="InParanoid" id="A0A0D0AGC4"/>
<dbReference type="EMBL" id="KN835470">
    <property type="protein sequence ID" value="KIK37194.1"/>
    <property type="molecule type" value="Genomic_DNA"/>
</dbReference>